<dbReference type="InterPro" id="IPR018499">
    <property type="entry name" value="Tetraspanin/Peripherin"/>
</dbReference>
<dbReference type="FunFam" id="1.10.1450.10:FF:000007">
    <property type="entry name" value="Tetraspanin"/>
    <property type="match status" value="1"/>
</dbReference>
<dbReference type="GO" id="GO:0005886">
    <property type="term" value="C:plasma membrane"/>
    <property type="evidence" value="ECO:0007669"/>
    <property type="project" value="UniProtKB-SubCell"/>
</dbReference>
<evidence type="ECO:0000256" key="11">
    <source>
        <dbReference type="ARBA" id="ARBA00023157"/>
    </source>
</evidence>
<keyword evidence="7 15" id="KW-0812">Transmembrane</keyword>
<sequence>MKPPKISKAVKYGLAFFNGVFWILSLLLIVAGYYSITSADTAAIKTTNVFALVLNISVLLLLIGVVMFVITSASYISGVVNRDLPQKTVATYRDDANMQNLLDFLQRHFHCCGVSVAGYLDWSANAYFNCSPSNPSVERCSVPWSCCLHPDNTPIRDTTCGRGVQKLTAVAANEKVHTDGCVSAVVSSIEEHGHIVGASCIAVGFAQGAALYQATRISVLLERMSQKKRKAVKEAPLFSVARLVLLVGLLTGSQSGAEEPDEEEGGKRRKRKRRNDEDGDDKRAKKRRKKDERDRRQNAKGRNVLEQGDVASAEDESDGSSSSSDSDS</sequence>
<gene>
    <name evidence="16" type="primary">tspan33</name>
    <name evidence="16" type="ORF">FJT64_016793</name>
</gene>
<keyword evidence="9 15" id="KW-1133">Transmembrane helix</keyword>
<evidence type="ECO:0000256" key="12">
    <source>
        <dbReference type="ARBA" id="ARBA00023180"/>
    </source>
</evidence>
<evidence type="ECO:0000256" key="10">
    <source>
        <dbReference type="ARBA" id="ARBA00023136"/>
    </source>
</evidence>
<keyword evidence="12" id="KW-0325">Glycoprotein</keyword>
<keyword evidence="11" id="KW-1015">Disulfide bond</keyword>
<proteinExistence type="inferred from homology"/>
<evidence type="ECO:0000256" key="2">
    <source>
        <dbReference type="ARBA" id="ARBA00004536"/>
    </source>
</evidence>
<evidence type="ECO:0000256" key="13">
    <source>
        <dbReference type="ARBA" id="ARBA00040369"/>
    </source>
</evidence>
<dbReference type="Pfam" id="PF00335">
    <property type="entry name" value="Tetraspanin"/>
    <property type="match status" value="1"/>
</dbReference>
<evidence type="ECO:0000256" key="4">
    <source>
        <dbReference type="ARBA" id="ARBA00006840"/>
    </source>
</evidence>
<comment type="subcellular location">
    <subcellularLocation>
        <location evidence="2">Cell junction</location>
        <location evidence="2">Adherens junction</location>
    </subcellularLocation>
    <subcellularLocation>
        <location evidence="3">Cell membrane</location>
        <topology evidence="3">Multi-pass membrane protein</topology>
    </subcellularLocation>
    <subcellularLocation>
        <location evidence="1">Cytoplasm</location>
    </subcellularLocation>
</comment>
<accession>A0A6A4X8H4</accession>
<evidence type="ECO:0000256" key="3">
    <source>
        <dbReference type="ARBA" id="ARBA00004651"/>
    </source>
</evidence>
<feature type="compositionally biased region" description="Low complexity" evidence="14">
    <location>
        <begin position="319"/>
        <end position="328"/>
    </location>
</feature>
<dbReference type="GO" id="GO:0065003">
    <property type="term" value="P:protein-containing complex assembly"/>
    <property type="evidence" value="ECO:0007669"/>
    <property type="project" value="UniProtKB-ARBA"/>
</dbReference>
<dbReference type="GO" id="GO:0005737">
    <property type="term" value="C:cytoplasm"/>
    <property type="evidence" value="ECO:0007669"/>
    <property type="project" value="UniProtKB-SubCell"/>
</dbReference>
<comment type="similarity">
    <text evidence="4">Belongs to the tetraspanin (TM4SF) family.</text>
</comment>
<feature type="transmembrane region" description="Helical" evidence="15">
    <location>
        <begin position="12"/>
        <end position="36"/>
    </location>
</feature>
<evidence type="ECO:0000256" key="6">
    <source>
        <dbReference type="ARBA" id="ARBA00022490"/>
    </source>
</evidence>
<feature type="transmembrane region" description="Helical" evidence="15">
    <location>
        <begin position="48"/>
        <end position="70"/>
    </location>
</feature>
<evidence type="ECO:0000256" key="5">
    <source>
        <dbReference type="ARBA" id="ARBA00022475"/>
    </source>
</evidence>
<name>A0A6A4X8H4_AMPAM</name>
<feature type="region of interest" description="Disordered" evidence="14">
    <location>
        <begin position="253"/>
        <end position="328"/>
    </location>
</feature>
<evidence type="ECO:0000256" key="1">
    <source>
        <dbReference type="ARBA" id="ARBA00004496"/>
    </source>
</evidence>
<comment type="caution">
    <text evidence="16">The sequence shown here is derived from an EMBL/GenBank/DDBJ whole genome shotgun (WGS) entry which is preliminary data.</text>
</comment>
<evidence type="ECO:0000256" key="14">
    <source>
        <dbReference type="SAM" id="MobiDB-lite"/>
    </source>
</evidence>
<evidence type="ECO:0000256" key="9">
    <source>
        <dbReference type="ARBA" id="ARBA00022989"/>
    </source>
</evidence>
<dbReference type="Proteomes" id="UP000440578">
    <property type="component" value="Unassembled WGS sequence"/>
</dbReference>
<dbReference type="GO" id="GO:0019899">
    <property type="term" value="F:enzyme binding"/>
    <property type="evidence" value="ECO:0007669"/>
    <property type="project" value="UniProtKB-ARBA"/>
</dbReference>
<evidence type="ECO:0000256" key="8">
    <source>
        <dbReference type="ARBA" id="ARBA00022949"/>
    </source>
</evidence>
<evidence type="ECO:0000313" key="17">
    <source>
        <dbReference type="Proteomes" id="UP000440578"/>
    </source>
</evidence>
<evidence type="ECO:0000256" key="7">
    <source>
        <dbReference type="ARBA" id="ARBA00022692"/>
    </source>
</evidence>
<evidence type="ECO:0000313" key="16">
    <source>
        <dbReference type="EMBL" id="KAF0312470.1"/>
    </source>
</evidence>
<dbReference type="Gene3D" id="1.10.1450.10">
    <property type="entry name" value="Tetraspanin"/>
    <property type="match status" value="1"/>
</dbReference>
<keyword evidence="17" id="KW-1185">Reference proteome</keyword>
<dbReference type="EMBL" id="VIIS01000168">
    <property type="protein sequence ID" value="KAF0312470.1"/>
    <property type="molecule type" value="Genomic_DNA"/>
</dbReference>
<keyword evidence="5" id="KW-1003">Cell membrane</keyword>
<keyword evidence="8" id="KW-0965">Cell junction</keyword>
<feature type="compositionally biased region" description="Basic and acidic residues" evidence="14">
    <location>
        <begin position="274"/>
        <end position="283"/>
    </location>
</feature>
<keyword evidence="6" id="KW-0963">Cytoplasm</keyword>
<dbReference type="GO" id="GO:0051604">
    <property type="term" value="P:protein maturation"/>
    <property type="evidence" value="ECO:0007669"/>
    <property type="project" value="UniProtKB-ARBA"/>
</dbReference>
<dbReference type="InterPro" id="IPR008952">
    <property type="entry name" value="Tetraspanin_EC2_sf"/>
</dbReference>
<dbReference type="GO" id="GO:0005912">
    <property type="term" value="C:adherens junction"/>
    <property type="evidence" value="ECO:0007669"/>
    <property type="project" value="UniProtKB-SubCell"/>
</dbReference>
<dbReference type="GO" id="GO:0072659">
    <property type="term" value="P:protein localization to plasma membrane"/>
    <property type="evidence" value="ECO:0007669"/>
    <property type="project" value="UniProtKB-ARBA"/>
</dbReference>
<dbReference type="GO" id="GO:0046930">
    <property type="term" value="C:pore complex"/>
    <property type="evidence" value="ECO:0007669"/>
    <property type="project" value="UniProtKB-ARBA"/>
</dbReference>
<dbReference type="OrthoDB" id="2014092at2759"/>
<evidence type="ECO:0000256" key="15">
    <source>
        <dbReference type="SAM" id="Phobius"/>
    </source>
</evidence>
<protein>
    <recommendedName>
        <fullName evidence="13">Tetraspanin-33</fullName>
    </recommendedName>
</protein>
<reference evidence="16 17" key="1">
    <citation type="submission" date="2019-07" db="EMBL/GenBank/DDBJ databases">
        <title>Draft genome assembly of a fouling barnacle, Amphibalanus amphitrite (Darwin, 1854): The first reference genome for Thecostraca.</title>
        <authorList>
            <person name="Kim W."/>
        </authorList>
    </citation>
    <scope>NUCLEOTIDE SEQUENCE [LARGE SCALE GENOMIC DNA]</scope>
    <source>
        <strain evidence="16">SNU_AA5</strain>
        <tissue evidence="16">Soma without cirri and trophi</tissue>
    </source>
</reference>
<dbReference type="SUPFAM" id="SSF48652">
    <property type="entry name" value="Tetraspanin"/>
    <property type="match status" value="1"/>
</dbReference>
<organism evidence="16 17">
    <name type="scientific">Amphibalanus amphitrite</name>
    <name type="common">Striped barnacle</name>
    <name type="synonym">Balanus amphitrite</name>
    <dbReference type="NCBI Taxonomy" id="1232801"/>
    <lineage>
        <taxon>Eukaryota</taxon>
        <taxon>Metazoa</taxon>
        <taxon>Ecdysozoa</taxon>
        <taxon>Arthropoda</taxon>
        <taxon>Crustacea</taxon>
        <taxon>Multicrustacea</taxon>
        <taxon>Cirripedia</taxon>
        <taxon>Thoracica</taxon>
        <taxon>Thoracicalcarea</taxon>
        <taxon>Balanomorpha</taxon>
        <taxon>Balanoidea</taxon>
        <taxon>Balanidae</taxon>
        <taxon>Amphibalaninae</taxon>
        <taxon>Amphibalanus</taxon>
    </lineage>
</organism>
<dbReference type="AlphaFoldDB" id="A0A6A4X8H4"/>
<keyword evidence="10 15" id="KW-0472">Membrane</keyword>